<accession>A0AAV5L770</accession>
<evidence type="ECO:0000313" key="3">
    <source>
        <dbReference type="Proteomes" id="UP001054252"/>
    </source>
</evidence>
<gene>
    <name evidence="2" type="ORF">SLEP1_g41506</name>
</gene>
<dbReference type="PANTHER" id="PTHR33912">
    <property type="entry name" value="OS01G0939400 PROTEIN"/>
    <property type="match status" value="1"/>
</dbReference>
<evidence type="ECO:0000256" key="1">
    <source>
        <dbReference type="SAM" id="MobiDB-lite"/>
    </source>
</evidence>
<reference evidence="2 3" key="1">
    <citation type="journal article" date="2021" name="Commun. Biol.">
        <title>The genome of Shorea leprosula (Dipterocarpaceae) highlights the ecological relevance of drought in aseasonal tropical rainforests.</title>
        <authorList>
            <person name="Ng K.K.S."/>
            <person name="Kobayashi M.J."/>
            <person name="Fawcett J.A."/>
            <person name="Hatakeyama M."/>
            <person name="Paape T."/>
            <person name="Ng C.H."/>
            <person name="Ang C.C."/>
            <person name="Tnah L.H."/>
            <person name="Lee C.T."/>
            <person name="Nishiyama T."/>
            <person name="Sese J."/>
            <person name="O'Brien M.J."/>
            <person name="Copetti D."/>
            <person name="Mohd Noor M.I."/>
            <person name="Ong R.C."/>
            <person name="Putra M."/>
            <person name="Sireger I.Z."/>
            <person name="Indrioko S."/>
            <person name="Kosugi Y."/>
            <person name="Izuno A."/>
            <person name="Isagi Y."/>
            <person name="Lee S.L."/>
            <person name="Shimizu K.K."/>
        </authorList>
    </citation>
    <scope>NUCLEOTIDE SEQUENCE [LARGE SCALE GENOMIC DNA]</scope>
    <source>
        <strain evidence="2">214</strain>
    </source>
</reference>
<keyword evidence="3" id="KW-1185">Reference proteome</keyword>
<comment type="caution">
    <text evidence="2">The sequence shown here is derived from an EMBL/GenBank/DDBJ whole genome shotgun (WGS) entry which is preliminary data.</text>
</comment>
<dbReference type="Proteomes" id="UP001054252">
    <property type="component" value="Unassembled WGS sequence"/>
</dbReference>
<sequence length="122" mass="13228">MEDNEVVFQEQVVSSPKTNVGKPPTRLQKQAPASLQVDRVARTSFGPSDAVIPLLSPLTVSPKPLEPEEYGFPTRADKDNGAAVMTMVVAGGWQHPALTGYMENSAFLNLFQSKCVLVNDVQ</sequence>
<dbReference type="PANTHER" id="PTHR33912:SF5">
    <property type="entry name" value="F22G5.17"/>
    <property type="match status" value="1"/>
</dbReference>
<protein>
    <submittedName>
        <fullName evidence="2">Uncharacterized protein</fullName>
    </submittedName>
</protein>
<dbReference type="InterPro" id="IPR040381">
    <property type="entry name" value="At4g14450-like"/>
</dbReference>
<proteinExistence type="predicted"/>
<name>A0AAV5L770_9ROSI</name>
<organism evidence="2 3">
    <name type="scientific">Rubroshorea leprosula</name>
    <dbReference type="NCBI Taxonomy" id="152421"/>
    <lineage>
        <taxon>Eukaryota</taxon>
        <taxon>Viridiplantae</taxon>
        <taxon>Streptophyta</taxon>
        <taxon>Embryophyta</taxon>
        <taxon>Tracheophyta</taxon>
        <taxon>Spermatophyta</taxon>
        <taxon>Magnoliopsida</taxon>
        <taxon>eudicotyledons</taxon>
        <taxon>Gunneridae</taxon>
        <taxon>Pentapetalae</taxon>
        <taxon>rosids</taxon>
        <taxon>malvids</taxon>
        <taxon>Malvales</taxon>
        <taxon>Dipterocarpaceae</taxon>
        <taxon>Rubroshorea</taxon>
    </lineage>
</organism>
<dbReference type="EMBL" id="BPVZ01000098">
    <property type="protein sequence ID" value="GKV32943.1"/>
    <property type="molecule type" value="Genomic_DNA"/>
</dbReference>
<evidence type="ECO:0000313" key="2">
    <source>
        <dbReference type="EMBL" id="GKV32943.1"/>
    </source>
</evidence>
<feature type="region of interest" description="Disordered" evidence="1">
    <location>
        <begin position="1"/>
        <end position="33"/>
    </location>
</feature>
<dbReference type="AlphaFoldDB" id="A0AAV5L770"/>